<organism evidence="2 3">
    <name type="scientific">Mikania micrantha</name>
    <name type="common">bitter vine</name>
    <dbReference type="NCBI Taxonomy" id="192012"/>
    <lineage>
        <taxon>Eukaryota</taxon>
        <taxon>Viridiplantae</taxon>
        <taxon>Streptophyta</taxon>
        <taxon>Embryophyta</taxon>
        <taxon>Tracheophyta</taxon>
        <taxon>Spermatophyta</taxon>
        <taxon>Magnoliopsida</taxon>
        <taxon>eudicotyledons</taxon>
        <taxon>Gunneridae</taxon>
        <taxon>Pentapetalae</taxon>
        <taxon>asterids</taxon>
        <taxon>campanulids</taxon>
        <taxon>Asterales</taxon>
        <taxon>Asteraceae</taxon>
        <taxon>Asteroideae</taxon>
        <taxon>Heliantheae alliance</taxon>
        <taxon>Eupatorieae</taxon>
        <taxon>Mikania</taxon>
    </lineage>
</organism>
<name>A0A5N6M968_9ASTR</name>
<evidence type="ECO:0000313" key="2">
    <source>
        <dbReference type="EMBL" id="KAD3337189.1"/>
    </source>
</evidence>
<dbReference type="Proteomes" id="UP000326396">
    <property type="component" value="Linkage Group LG6"/>
</dbReference>
<evidence type="ECO:0000256" key="1">
    <source>
        <dbReference type="SAM" id="MobiDB-lite"/>
    </source>
</evidence>
<dbReference type="EMBL" id="SZYD01000016">
    <property type="protein sequence ID" value="KAD3337189.1"/>
    <property type="molecule type" value="Genomic_DNA"/>
</dbReference>
<protein>
    <submittedName>
        <fullName evidence="2">Uncharacterized protein</fullName>
    </submittedName>
</protein>
<sequence>MRPEHLIGATTETKHHLPQMIMVVSRLNLGHRSVTLKEGPSTATTAEESGKATTLVRGRQDVVMSGRWESPARKLTGVESSPEKDVKVRAAFGQVEMAGRGARRIRKENDPGEVLAGDFAGVMREGLELFWKMEVASCEQEMVVAWLGTHRRREEYAGAVLSPAPPFSPPVSRSNTHKVCS</sequence>
<feature type="compositionally biased region" description="Polar residues" evidence="1">
    <location>
        <begin position="171"/>
        <end position="181"/>
    </location>
</feature>
<gene>
    <name evidence="2" type="ORF">E3N88_32709</name>
</gene>
<reference evidence="2 3" key="1">
    <citation type="submission" date="2019-05" db="EMBL/GenBank/DDBJ databases">
        <title>Mikania micrantha, genome provides insights into the molecular mechanism of rapid growth.</title>
        <authorList>
            <person name="Liu B."/>
        </authorList>
    </citation>
    <scope>NUCLEOTIDE SEQUENCE [LARGE SCALE GENOMIC DNA]</scope>
    <source>
        <strain evidence="2">NLD-2019</strain>
        <tissue evidence="2">Leaf</tissue>
    </source>
</reference>
<accession>A0A5N6M968</accession>
<comment type="caution">
    <text evidence="2">The sequence shown here is derived from an EMBL/GenBank/DDBJ whole genome shotgun (WGS) entry which is preliminary data.</text>
</comment>
<keyword evidence="3" id="KW-1185">Reference proteome</keyword>
<feature type="region of interest" description="Disordered" evidence="1">
    <location>
        <begin position="161"/>
        <end position="181"/>
    </location>
</feature>
<dbReference type="AlphaFoldDB" id="A0A5N6M968"/>
<evidence type="ECO:0000313" key="3">
    <source>
        <dbReference type="Proteomes" id="UP000326396"/>
    </source>
</evidence>
<proteinExistence type="predicted"/>